<dbReference type="EMBL" id="JACHVU010000013">
    <property type="protein sequence ID" value="MBB2993069.1"/>
    <property type="molecule type" value="Genomic_DNA"/>
</dbReference>
<organism evidence="1 2">
    <name type="scientific">Mycolicibacterium iranicum</name>
    <name type="common">Mycobacterium iranicum</name>
    <dbReference type="NCBI Taxonomy" id="912594"/>
    <lineage>
        <taxon>Bacteria</taxon>
        <taxon>Bacillati</taxon>
        <taxon>Actinomycetota</taxon>
        <taxon>Actinomycetes</taxon>
        <taxon>Mycobacteriales</taxon>
        <taxon>Mycobacteriaceae</taxon>
        <taxon>Mycolicibacterium</taxon>
    </lineage>
</organism>
<reference evidence="1 2" key="1">
    <citation type="submission" date="2020-08" db="EMBL/GenBank/DDBJ databases">
        <title>The Agave Microbiome: Exploring the role of microbial communities in plant adaptations to desert environments.</title>
        <authorList>
            <person name="Partida-Martinez L.P."/>
        </authorList>
    </citation>
    <scope>NUCLEOTIDE SEQUENCE [LARGE SCALE GENOMIC DNA]</scope>
    <source>
        <strain evidence="1 2">AT2.18</strain>
    </source>
</reference>
<comment type="caution">
    <text evidence="1">The sequence shown here is derived from an EMBL/GenBank/DDBJ whole genome shotgun (WGS) entry which is preliminary data.</text>
</comment>
<protein>
    <submittedName>
        <fullName evidence="1">Uncharacterized protein</fullName>
    </submittedName>
</protein>
<evidence type="ECO:0000313" key="2">
    <source>
        <dbReference type="Proteomes" id="UP000550501"/>
    </source>
</evidence>
<sequence length="123" mass="13137">MDANLVTVRTLGSVAIPVGHRVEVRILLRDKRRGDPEPRPDEPLIIDLDTGVMFGTDWHFRRLDGYRSGTIQDLPAAPDPSLGVHAVVVGRVAATTVATVGSGDSVFQQTTLLLAPIPSDTGS</sequence>
<name>A0A839QAD9_MYCIR</name>
<proteinExistence type="predicted"/>
<keyword evidence="2" id="KW-1185">Reference proteome</keyword>
<evidence type="ECO:0000313" key="1">
    <source>
        <dbReference type="EMBL" id="MBB2993069.1"/>
    </source>
</evidence>
<dbReference type="AlphaFoldDB" id="A0A839QAD9"/>
<gene>
    <name evidence="1" type="ORF">FHR72_004576</name>
</gene>
<dbReference type="RefSeq" id="WP_183472444.1">
    <property type="nucleotide sequence ID" value="NZ_JACHVU010000013.1"/>
</dbReference>
<accession>A0A839QAD9</accession>
<dbReference type="Proteomes" id="UP000550501">
    <property type="component" value="Unassembled WGS sequence"/>
</dbReference>